<accession>A0ABT4VSD0</accession>
<proteinExistence type="predicted"/>
<name>A0ABT4VSD0_9HYPH</name>
<reference evidence="1" key="1">
    <citation type="submission" date="2022-11" db="EMBL/GenBank/DDBJ databases">
        <title>Hoeflea poritis sp. nov., isolated from scleractinian coral Porites lutea.</title>
        <authorList>
            <person name="Zhang G."/>
            <person name="Wei Q."/>
            <person name="Cai L."/>
        </authorList>
    </citation>
    <scope>NUCLEOTIDE SEQUENCE</scope>
    <source>
        <strain evidence="1">E7-10</strain>
    </source>
</reference>
<evidence type="ECO:0000313" key="1">
    <source>
        <dbReference type="EMBL" id="MDA4847589.1"/>
    </source>
</evidence>
<protein>
    <recommendedName>
        <fullName evidence="3">IrrE N-terminal-like domain-containing protein</fullName>
    </recommendedName>
</protein>
<gene>
    <name evidence="1" type="ORF">OOZ53_19670</name>
</gene>
<organism evidence="1 2">
    <name type="scientific">Hoeflea poritis</name>
    <dbReference type="NCBI Taxonomy" id="2993659"/>
    <lineage>
        <taxon>Bacteria</taxon>
        <taxon>Pseudomonadati</taxon>
        <taxon>Pseudomonadota</taxon>
        <taxon>Alphaproteobacteria</taxon>
        <taxon>Hyphomicrobiales</taxon>
        <taxon>Rhizobiaceae</taxon>
        <taxon>Hoeflea</taxon>
    </lineage>
</organism>
<evidence type="ECO:0008006" key="3">
    <source>
        <dbReference type="Google" id="ProtNLM"/>
    </source>
</evidence>
<evidence type="ECO:0000313" key="2">
    <source>
        <dbReference type="Proteomes" id="UP001148313"/>
    </source>
</evidence>
<dbReference type="RefSeq" id="WP_271091428.1">
    <property type="nucleotide sequence ID" value="NZ_JAPJZH010000014.1"/>
</dbReference>
<dbReference type="EMBL" id="JAPJZH010000014">
    <property type="protein sequence ID" value="MDA4847589.1"/>
    <property type="molecule type" value="Genomic_DNA"/>
</dbReference>
<keyword evidence="2" id="KW-1185">Reference proteome</keyword>
<sequence length="264" mass="29922">MVANDRNQQINNLLRGLSSHHVETVRDAWRDLLKGGSASVVAVQRKLTSSFWKEQPQGPAAQYLGVLLVLLDELDRDAFAEEINRLLAGEIHPLHRRTVDLLARRRGDKPAFSIGNNLPVYIAPDLESQAGVLLGNIDKWSRTPHLVLDGIVRIDIIADHPEIDYRGLYDLYYSGITLTWPTDNLRGLSLWLRRIRAEFTFYHEVGHHVCGHTEGGSVPDQEEEADKYARMMIRQAHPVLSGAVRTLTLPITITRAMFRRRKIA</sequence>
<comment type="caution">
    <text evidence="1">The sequence shown here is derived from an EMBL/GenBank/DDBJ whole genome shotgun (WGS) entry which is preliminary data.</text>
</comment>
<dbReference type="Proteomes" id="UP001148313">
    <property type="component" value="Unassembled WGS sequence"/>
</dbReference>